<sequence length="71" mass="8190">MRWTLGTTEEQIEPCDDLDTDFILCVVTPQLLVVHLLKLGVFRALVDAFELHGGEIMPINLMRIMIYMLEK</sequence>
<keyword evidence="2" id="KW-1185">Reference proteome</keyword>
<protein>
    <submittedName>
        <fullName evidence="1">Uncharacterized protein</fullName>
    </submittedName>
</protein>
<proteinExistence type="predicted"/>
<dbReference type="EMBL" id="BAAAYK010000036">
    <property type="protein sequence ID" value="GAA3354525.1"/>
    <property type="molecule type" value="Genomic_DNA"/>
</dbReference>
<dbReference type="Proteomes" id="UP001500483">
    <property type="component" value="Unassembled WGS sequence"/>
</dbReference>
<name>A0ABP6RKS7_9PSEU</name>
<gene>
    <name evidence="1" type="ORF">GCM10020366_11490</name>
</gene>
<evidence type="ECO:0000313" key="1">
    <source>
        <dbReference type="EMBL" id="GAA3354525.1"/>
    </source>
</evidence>
<comment type="caution">
    <text evidence="1">The sequence shown here is derived from an EMBL/GenBank/DDBJ whole genome shotgun (WGS) entry which is preliminary data.</text>
</comment>
<evidence type="ECO:0000313" key="2">
    <source>
        <dbReference type="Proteomes" id="UP001500483"/>
    </source>
</evidence>
<reference evidence="2" key="1">
    <citation type="journal article" date="2019" name="Int. J. Syst. Evol. Microbiol.">
        <title>The Global Catalogue of Microorganisms (GCM) 10K type strain sequencing project: providing services to taxonomists for standard genome sequencing and annotation.</title>
        <authorList>
            <consortium name="The Broad Institute Genomics Platform"/>
            <consortium name="The Broad Institute Genome Sequencing Center for Infectious Disease"/>
            <person name="Wu L."/>
            <person name="Ma J."/>
        </authorList>
    </citation>
    <scope>NUCLEOTIDE SEQUENCE [LARGE SCALE GENOMIC DNA]</scope>
    <source>
        <strain evidence="2">JCM 9687</strain>
    </source>
</reference>
<accession>A0ABP6RKS7</accession>
<organism evidence="1 2">
    <name type="scientific">Saccharopolyspora gregorii</name>
    <dbReference type="NCBI Taxonomy" id="33914"/>
    <lineage>
        <taxon>Bacteria</taxon>
        <taxon>Bacillati</taxon>
        <taxon>Actinomycetota</taxon>
        <taxon>Actinomycetes</taxon>
        <taxon>Pseudonocardiales</taxon>
        <taxon>Pseudonocardiaceae</taxon>
        <taxon>Saccharopolyspora</taxon>
    </lineage>
</organism>